<evidence type="ECO:0000313" key="2">
    <source>
        <dbReference type="EMBL" id="CAG9310716.1"/>
    </source>
</evidence>
<dbReference type="Proteomes" id="UP001162131">
    <property type="component" value="Unassembled WGS sequence"/>
</dbReference>
<dbReference type="Gene3D" id="1.10.287.1490">
    <property type="match status" value="1"/>
</dbReference>
<sequence>MRSKTAPSDTHNNIRKHLSKIREIRSEIEKVPDDYTPHVTAWRSSIDTLQRELELQLSYITSLRATTEDPEKQKELNFRESLYEIIKEMGEEFRNLVQILKPLVHIPKTCEFKNWDMITLDLRTELSKAAIAAEREGPEKTLEVLKEVYAYRDQLISQIIYSLLHKKIVLWMDLGIQQEEYVKGEVLVATQSILKYQEENGHIPTKIEYKHPRNTSEEETGYVPNLLSSITAFSEEFMSISRMLENSFSLLSKNNKIGTAVISLREEIEFVKKEAAKYEKELQSARSLLKSPDRREWVQINRELQQTHEQLENANMNIQRLNMEKINLEASNNELSQNMREMESRLKKLNDSVFPRLDELERLQGEIIAELKKIRQDADLLPEMFRSEVKLKKLIRDEKLQAEEKMKQAYEELFVIKSNRGKLENERDRKEKIAMQAIAARNLLDERLKEMQSSMGGVEKNLKESKELNEKLKHELDSYKEQFKELEEHVYVMNNRINELEDQKKSLIDQLKTLGAQSKAHYTYRRLKDES</sequence>
<evidence type="ECO:0000256" key="1">
    <source>
        <dbReference type="SAM" id="Coils"/>
    </source>
</evidence>
<organism evidence="2 3">
    <name type="scientific">Blepharisma stoltei</name>
    <dbReference type="NCBI Taxonomy" id="1481888"/>
    <lineage>
        <taxon>Eukaryota</taxon>
        <taxon>Sar</taxon>
        <taxon>Alveolata</taxon>
        <taxon>Ciliophora</taxon>
        <taxon>Postciliodesmatophora</taxon>
        <taxon>Heterotrichea</taxon>
        <taxon>Heterotrichida</taxon>
        <taxon>Blepharismidae</taxon>
        <taxon>Blepharisma</taxon>
    </lineage>
</organism>
<accession>A0AAU9IBC7</accession>
<reference evidence="2" key="1">
    <citation type="submission" date="2021-09" db="EMBL/GenBank/DDBJ databases">
        <authorList>
            <consortium name="AG Swart"/>
            <person name="Singh M."/>
            <person name="Singh A."/>
            <person name="Seah K."/>
            <person name="Emmerich C."/>
        </authorList>
    </citation>
    <scope>NUCLEOTIDE SEQUENCE</scope>
    <source>
        <strain evidence="2">ATCC30299</strain>
    </source>
</reference>
<name>A0AAU9IBC7_9CILI</name>
<evidence type="ECO:0000313" key="3">
    <source>
        <dbReference type="Proteomes" id="UP001162131"/>
    </source>
</evidence>
<dbReference type="AlphaFoldDB" id="A0AAU9IBC7"/>
<comment type="caution">
    <text evidence="2">The sequence shown here is derived from an EMBL/GenBank/DDBJ whole genome shotgun (WGS) entry which is preliminary data.</text>
</comment>
<keyword evidence="1" id="KW-0175">Coiled coil</keyword>
<proteinExistence type="predicted"/>
<feature type="coiled-coil region" evidence="1">
    <location>
        <begin position="261"/>
        <end position="412"/>
    </location>
</feature>
<feature type="coiled-coil region" evidence="1">
    <location>
        <begin position="455"/>
        <end position="517"/>
    </location>
</feature>
<keyword evidence="3" id="KW-1185">Reference proteome</keyword>
<gene>
    <name evidence="2" type="ORF">BSTOLATCC_MIC1556</name>
</gene>
<protein>
    <submittedName>
        <fullName evidence="2">Uncharacterized protein</fullName>
    </submittedName>
</protein>
<dbReference type="EMBL" id="CAJZBQ010000002">
    <property type="protein sequence ID" value="CAG9310716.1"/>
    <property type="molecule type" value="Genomic_DNA"/>
</dbReference>